<reference evidence="3 4" key="1">
    <citation type="submission" date="2023-11" db="EMBL/GenBank/DDBJ databases">
        <authorList>
            <person name="Xu M."/>
            <person name="Jiang T."/>
        </authorList>
    </citation>
    <scope>NUCLEOTIDE SEQUENCE [LARGE SCALE GENOMIC DNA]</scope>
    <source>
        <strain evidence="3 4">SD</strain>
    </source>
</reference>
<dbReference type="Pfam" id="PF09995">
    <property type="entry name" value="MPAB_Lcp_cat"/>
    <property type="match status" value="1"/>
</dbReference>
<keyword evidence="3" id="KW-0560">Oxidoreductase</keyword>
<gene>
    <name evidence="3" type="ORF">SK069_00905</name>
</gene>
<organism evidence="3 4">
    <name type="scientific">Patulibacter brassicae</name>
    <dbReference type="NCBI Taxonomy" id="1705717"/>
    <lineage>
        <taxon>Bacteria</taxon>
        <taxon>Bacillati</taxon>
        <taxon>Actinomycetota</taxon>
        <taxon>Thermoleophilia</taxon>
        <taxon>Solirubrobacterales</taxon>
        <taxon>Patulibacteraceae</taxon>
        <taxon>Patulibacter</taxon>
    </lineage>
</organism>
<sequence length="394" mass="43737">MAIAPAPAPTDDAPAHGVRGRSAGPGARPTGAPAAKHGLLGLLRRASPKHLEPMEDYGWFGPDSVTWRVWSYPTSVTVGFSRSVVVEELDPFLIAPVKVSSKIYQQGRVRYDRTLRYFATYLFADSRTVAKATEMLMRIHARVAAPDPVTGLVSDPNNPDQQLWIHLTAWHSILYCYERFGPGPLSPEDEARYWADCATAAKAQTIDPATVPRSRAEVREYFDRMRPRMAASEATQEAMDHLMRAEVIYPELPLVVKPPLAIFARLLRAAVISTLPRYQRELGNLRQPRIVDALIGPVMRAHFKLLARSPRLQLRLLGVLSPSTVPIAGPALVGLSPRTDEVVTPEETFRRHEAPTPAELYAELRHDQDRIVFRPSAPVPAEVAARAAVDRHAR</sequence>
<dbReference type="GO" id="GO:0016491">
    <property type="term" value="F:oxidoreductase activity"/>
    <property type="evidence" value="ECO:0007669"/>
    <property type="project" value="UniProtKB-KW"/>
</dbReference>
<protein>
    <submittedName>
        <fullName evidence="3">Oxygenase MpaB family protein</fullName>
        <ecNumber evidence="3">1.-.-.-</ecNumber>
    </submittedName>
</protein>
<dbReference type="PANTHER" id="PTHR36151">
    <property type="entry name" value="BLR2777 PROTEIN"/>
    <property type="match status" value="1"/>
</dbReference>
<evidence type="ECO:0000313" key="3">
    <source>
        <dbReference type="EMBL" id="MDX8150138.1"/>
    </source>
</evidence>
<keyword evidence="4" id="KW-1185">Reference proteome</keyword>
<proteinExistence type="predicted"/>
<evidence type="ECO:0000313" key="4">
    <source>
        <dbReference type="Proteomes" id="UP001277761"/>
    </source>
</evidence>
<accession>A0ABU4VGV6</accession>
<evidence type="ECO:0000256" key="1">
    <source>
        <dbReference type="SAM" id="MobiDB-lite"/>
    </source>
</evidence>
<dbReference type="EMBL" id="JAXAVX010000001">
    <property type="protein sequence ID" value="MDX8150138.1"/>
    <property type="molecule type" value="Genomic_DNA"/>
</dbReference>
<feature type="domain" description="ER-bound oxygenase mpaB/mpaB'/Rubber oxygenase catalytic" evidence="2">
    <location>
        <begin position="67"/>
        <end position="289"/>
    </location>
</feature>
<evidence type="ECO:0000259" key="2">
    <source>
        <dbReference type="Pfam" id="PF09995"/>
    </source>
</evidence>
<dbReference type="PANTHER" id="PTHR36151:SF3">
    <property type="entry name" value="ER-BOUND OXYGENASE MPAB_MPAB'_RUBBER OXYGENASE CATALYTIC DOMAIN-CONTAINING PROTEIN"/>
    <property type="match status" value="1"/>
</dbReference>
<name>A0ABU4VGV6_9ACTN</name>
<dbReference type="InterPro" id="IPR018713">
    <property type="entry name" value="MPAB/Lcp_cat_dom"/>
</dbReference>
<dbReference type="Proteomes" id="UP001277761">
    <property type="component" value="Unassembled WGS sequence"/>
</dbReference>
<dbReference type="RefSeq" id="WP_319952291.1">
    <property type="nucleotide sequence ID" value="NZ_JAXAVX010000001.1"/>
</dbReference>
<dbReference type="EC" id="1.-.-.-" evidence="3"/>
<feature type="region of interest" description="Disordered" evidence="1">
    <location>
        <begin position="1"/>
        <end position="34"/>
    </location>
</feature>
<comment type="caution">
    <text evidence="3">The sequence shown here is derived from an EMBL/GenBank/DDBJ whole genome shotgun (WGS) entry which is preliminary data.</text>
</comment>